<evidence type="ECO:0000313" key="6">
    <source>
        <dbReference type="Proteomes" id="UP000000719"/>
    </source>
</evidence>
<evidence type="ECO:0000256" key="1">
    <source>
        <dbReference type="ARBA" id="ARBA00023015"/>
    </source>
</evidence>
<dbReference type="InterPro" id="IPR050679">
    <property type="entry name" value="Bact_HTH_transcr_reg"/>
</dbReference>
<gene>
    <name evidence="5" type="ordered locus">Hore_22940</name>
</gene>
<dbReference type="Pfam" id="PF00392">
    <property type="entry name" value="GntR"/>
    <property type="match status" value="1"/>
</dbReference>
<proteinExistence type="predicted"/>
<dbReference type="RefSeq" id="WP_015924007.1">
    <property type="nucleotide sequence ID" value="NC_011899.1"/>
</dbReference>
<evidence type="ECO:0000256" key="3">
    <source>
        <dbReference type="ARBA" id="ARBA00023163"/>
    </source>
</evidence>
<dbReference type="GO" id="GO:0003677">
    <property type="term" value="F:DNA binding"/>
    <property type="evidence" value="ECO:0007669"/>
    <property type="project" value="UniProtKB-KW"/>
</dbReference>
<dbReference type="InterPro" id="IPR028978">
    <property type="entry name" value="Chorismate_lyase_/UTRA_dom_sf"/>
</dbReference>
<dbReference type="Pfam" id="PF07702">
    <property type="entry name" value="UTRA"/>
    <property type="match status" value="1"/>
</dbReference>
<dbReference type="KEGG" id="hor:Hore_22940"/>
<evidence type="ECO:0000256" key="2">
    <source>
        <dbReference type="ARBA" id="ARBA00023125"/>
    </source>
</evidence>
<dbReference type="AlphaFoldDB" id="B8D187"/>
<dbReference type="Gene3D" id="1.10.10.10">
    <property type="entry name" value="Winged helix-like DNA-binding domain superfamily/Winged helix DNA-binding domain"/>
    <property type="match status" value="1"/>
</dbReference>
<keyword evidence="3" id="KW-0804">Transcription</keyword>
<keyword evidence="6" id="KW-1185">Reference proteome</keyword>
<dbReference type="InterPro" id="IPR036388">
    <property type="entry name" value="WH-like_DNA-bd_sf"/>
</dbReference>
<dbReference type="CDD" id="cd07377">
    <property type="entry name" value="WHTH_GntR"/>
    <property type="match status" value="1"/>
</dbReference>
<evidence type="ECO:0000259" key="4">
    <source>
        <dbReference type="PROSITE" id="PS50949"/>
    </source>
</evidence>
<keyword evidence="1" id="KW-0805">Transcription regulation</keyword>
<dbReference type="HOGENOM" id="CLU_063236_8_2_9"/>
<dbReference type="FunFam" id="1.10.10.10:FF:000079">
    <property type="entry name" value="GntR family transcriptional regulator"/>
    <property type="match status" value="1"/>
</dbReference>
<sequence>MNNLKEMPPVNKNSPIPLYYQLKDLLIRAIKEGSLKPGDRIPSERELAEYHDISRMTVHKAIEQLVQENYLYREKGKGTFVARKKKSRTISPLASFSAEMKAQGLRAKTIIIDWEMKEADDELAQHLKLSPGEKVYSLTRLRLVEDKPFLLEESYLPVKLCPDLKRTELEGSSLYTILREKYHYNMKKAEATVEPVLLIDGIAEKLKVEEGSMGLKFCQTTYLSSKTPIEYTRAHYRSDEYKFKLKFNFKEG</sequence>
<reference evidence="5 6" key="1">
    <citation type="journal article" date="2009" name="PLoS ONE">
        <title>Genome analysis of the anaerobic thermohalophilic bacterium Halothermothrix orenii.</title>
        <authorList>
            <person name="Mavromatis K."/>
            <person name="Ivanova N."/>
            <person name="Anderson I."/>
            <person name="Lykidis A."/>
            <person name="Hooper S.D."/>
            <person name="Sun H."/>
            <person name="Kunin V."/>
            <person name="Lapidus A."/>
            <person name="Hugenholtz P."/>
            <person name="Patel B."/>
            <person name="Kyrpides N.C."/>
        </authorList>
    </citation>
    <scope>NUCLEOTIDE SEQUENCE [LARGE SCALE GENOMIC DNA]</scope>
    <source>
        <strain evidence="6">H 168 / OCM 544 / DSM 9562</strain>
    </source>
</reference>
<organism evidence="5 6">
    <name type="scientific">Halothermothrix orenii (strain H 168 / OCM 544 / DSM 9562)</name>
    <dbReference type="NCBI Taxonomy" id="373903"/>
    <lineage>
        <taxon>Bacteria</taxon>
        <taxon>Bacillati</taxon>
        <taxon>Bacillota</taxon>
        <taxon>Clostridia</taxon>
        <taxon>Halanaerobiales</taxon>
        <taxon>Halothermotrichaceae</taxon>
        <taxon>Halothermothrix</taxon>
    </lineage>
</organism>
<dbReference type="eggNOG" id="COG2188">
    <property type="taxonomic scope" value="Bacteria"/>
</dbReference>
<dbReference type="Gene3D" id="3.40.1410.10">
    <property type="entry name" value="Chorismate lyase-like"/>
    <property type="match status" value="1"/>
</dbReference>
<dbReference type="PANTHER" id="PTHR44846">
    <property type="entry name" value="MANNOSYL-D-GLYCERATE TRANSPORT/METABOLISM SYSTEM REPRESSOR MNGR-RELATED"/>
    <property type="match status" value="1"/>
</dbReference>
<dbReference type="SUPFAM" id="SSF46785">
    <property type="entry name" value="Winged helix' DNA-binding domain"/>
    <property type="match status" value="1"/>
</dbReference>
<dbReference type="InterPro" id="IPR011663">
    <property type="entry name" value="UTRA"/>
</dbReference>
<dbReference type="Proteomes" id="UP000000719">
    <property type="component" value="Chromosome"/>
</dbReference>
<dbReference type="InterPro" id="IPR036390">
    <property type="entry name" value="WH_DNA-bd_sf"/>
</dbReference>
<name>B8D187_HALOH</name>
<dbReference type="PANTHER" id="PTHR44846:SF1">
    <property type="entry name" value="MANNOSYL-D-GLYCERATE TRANSPORT_METABOLISM SYSTEM REPRESSOR MNGR-RELATED"/>
    <property type="match status" value="1"/>
</dbReference>
<protein>
    <submittedName>
        <fullName evidence="5">Transcriptional regulator, GntR family</fullName>
    </submittedName>
</protein>
<dbReference type="SUPFAM" id="SSF64288">
    <property type="entry name" value="Chorismate lyase-like"/>
    <property type="match status" value="1"/>
</dbReference>
<dbReference type="GO" id="GO:0045892">
    <property type="term" value="P:negative regulation of DNA-templated transcription"/>
    <property type="evidence" value="ECO:0007669"/>
    <property type="project" value="TreeGrafter"/>
</dbReference>
<dbReference type="EMBL" id="CP001098">
    <property type="protein sequence ID" value="ACL71039.1"/>
    <property type="molecule type" value="Genomic_DNA"/>
</dbReference>
<keyword evidence="2" id="KW-0238">DNA-binding</keyword>
<accession>B8D187</accession>
<evidence type="ECO:0000313" key="5">
    <source>
        <dbReference type="EMBL" id="ACL71039.1"/>
    </source>
</evidence>
<dbReference type="PRINTS" id="PR00035">
    <property type="entry name" value="HTHGNTR"/>
</dbReference>
<dbReference type="InterPro" id="IPR000524">
    <property type="entry name" value="Tscrpt_reg_HTH_GntR"/>
</dbReference>
<dbReference type="SMART" id="SM00345">
    <property type="entry name" value="HTH_GNTR"/>
    <property type="match status" value="1"/>
</dbReference>
<dbReference type="SMART" id="SM00866">
    <property type="entry name" value="UTRA"/>
    <property type="match status" value="1"/>
</dbReference>
<dbReference type="PROSITE" id="PS50949">
    <property type="entry name" value="HTH_GNTR"/>
    <property type="match status" value="1"/>
</dbReference>
<feature type="domain" description="HTH gntR-type" evidence="4">
    <location>
        <begin position="16"/>
        <end position="84"/>
    </location>
</feature>
<dbReference type="GO" id="GO:0003700">
    <property type="term" value="F:DNA-binding transcription factor activity"/>
    <property type="evidence" value="ECO:0007669"/>
    <property type="project" value="InterPro"/>
</dbReference>
<dbReference type="STRING" id="373903.Hore_22940"/>